<sequence length="823" mass="91436">MRKYLVYLLAVTFSAQVFGQPDVREFRAEADIDLTIEDQNTEAIDSLYQWKEHLVLQLDRTAYRAGDPLFFKGVLQSGPNNRLGGLSRVLHLDIRNSAGETIESERFPIRSGKVQGGTALPKNLDAGTYELRFYTQWMGNYGPAAPEIFRIKISEARNNKASQDSAVPNEVNSSLEPPRYFPEGGELIAGIKKRIVFTYSTSELPAGKAVGYIRSLQSDQRIPIIAYDQGLAMAYLEPDANSEYVFTISGSQELPLADVRDSGYSIAVNSLNKKNYKFAITQSGIQEPTDVFITGSNGGFELFRESLRLSQGEERFLEVPKANLPAGKTQVVVSDQVGNELSSTYIDVLKDQNDGYSIALKESQVLSDGSIQVTLTALDSNGKPVASEFAVSAIQGTEDSSGGFESNLIQRNYRDRQFINDLRAIATENFTSIELPLTEIIYPYQSGLEFRGRAYNLYDKLLQNTRIQVAATTDDGVVIREVQTNSGGYFTLDNLDLEGEVQLVFRTEAESEMGRLVKVKQLASDFDGSDLFDVVETKGKSLARGQTPKSDRIASGKPQKYRREPANRDGDFSEIRYDTKRLIALEEATVEARKKRPQITPLGAYGVIPLESDIVFQDPENPKPTFSLVRQLPGLVILGEGTTSPQVISLRGRRSQPVWVLDGRRMSISPLEFAPESNPEPRADWDTPFFLVPATDIERIEYTHDRAQTSRFGPQAEAAGVLMIYTISGGKTRFLNRKDGSITYQGYKKPVDFDETMSSAGNRSKKHEGEQTVYWNPELKTDENGEVTFSFSPTDTAGEVRIKALAINAEGRVVRVDSVLDLP</sequence>
<reference evidence="2 3" key="1">
    <citation type="submission" date="2016-10" db="EMBL/GenBank/DDBJ databases">
        <authorList>
            <person name="de Groot N.N."/>
        </authorList>
    </citation>
    <scope>NUCLEOTIDE SEQUENCE [LARGE SCALE GENOMIC DNA]</scope>
    <source>
        <strain evidence="2 3">DSM 21019</strain>
    </source>
</reference>
<evidence type="ECO:0000313" key="3">
    <source>
        <dbReference type="Proteomes" id="UP000199534"/>
    </source>
</evidence>
<organism evidence="2 3">
    <name type="scientific">Robiginitalea myxolifaciens</name>
    <dbReference type="NCBI Taxonomy" id="400055"/>
    <lineage>
        <taxon>Bacteria</taxon>
        <taxon>Pseudomonadati</taxon>
        <taxon>Bacteroidota</taxon>
        <taxon>Flavobacteriia</taxon>
        <taxon>Flavobacteriales</taxon>
        <taxon>Flavobacteriaceae</taxon>
        <taxon>Robiginitalea</taxon>
    </lineage>
</organism>
<dbReference type="EMBL" id="FOYQ01000002">
    <property type="protein sequence ID" value="SFR48852.1"/>
    <property type="molecule type" value="Genomic_DNA"/>
</dbReference>
<dbReference type="OrthoDB" id="679547at2"/>
<protein>
    <recommendedName>
        <fullName evidence="4">MG2 domain-containing protein</fullName>
    </recommendedName>
</protein>
<proteinExistence type="predicted"/>
<evidence type="ECO:0000313" key="2">
    <source>
        <dbReference type="EMBL" id="SFR48852.1"/>
    </source>
</evidence>
<dbReference type="AlphaFoldDB" id="A0A1I6H362"/>
<dbReference type="Gene3D" id="2.60.40.1930">
    <property type="match status" value="1"/>
</dbReference>
<gene>
    <name evidence="2" type="ORF">SAMN04490243_2175</name>
</gene>
<keyword evidence="3" id="KW-1185">Reference proteome</keyword>
<dbReference type="Proteomes" id="UP000199534">
    <property type="component" value="Unassembled WGS sequence"/>
</dbReference>
<dbReference type="RefSeq" id="WP_092982606.1">
    <property type="nucleotide sequence ID" value="NZ_FOYQ01000002.1"/>
</dbReference>
<evidence type="ECO:0008006" key="4">
    <source>
        <dbReference type="Google" id="ProtNLM"/>
    </source>
</evidence>
<dbReference type="STRING" id="400055.SAMN04490243_2175"/>
<dbReference type="SUPFAM" id="SSF56935">
    <property type="entry name" value="Porins"/>
    <property type="match status" value="1"/>
</dbReference>
<feature type="region of interest" description="Disordered" evidence="1">
    <location>
        <begin position="543"/>
        <end position="570"/>
    </location>
</feature>
<evidence type="ECO:0000256" key="1">
    <source>
        <dbReference type="SAM" id="MobiDB-lite"/>
    </source>
</evidence>
<accession>A0A1I6H362</accession>
<dbReference type="InterPro" id="IPR037066">
    <property type="entry name" value="Plug_dom_sf"/>
</dbReference>
<dbReference type="Gene3D" id="2.170.130.10">
    <property type="entry name" value="TonB-dependent receptor, plug domain"/>
    <property type="match status" value="1"/>
</dbReference>
<feature type="compositionally biased region" description="Basic and acidic residues" evidence="1">
    <location>
        <begin position="561"/>
        <end position="570"/>
    </location>
</feature>
<name>A0A1I6H362_9FLAO</name>